<evidence type="ECO:0000256" key="3">
    <source>
        <dbReference type="ARBA" id="ARBA00048782"/>
    </source>
</evidence>
<accession>A0A975NCI8</accession>
<gene>
    <name evidence="4 7" type="primary">msrA</name>
    <name evidence="7" type="ORF">KMZ29_21735</name>
</gene>
<dbReference type="Proteomes" id="UP000680839">
    <property type="component" value="Chromosome"/>
</dbReference>
<dbReference type="Gene3D" id="3.30.1060.10">
    <property type="entry name" value="Peptide methionine sulphoxide reductase MsrA"/>
    <property type="match status" value="1"/>
</dbReference>
<evidence type="ECO:0000256" key="1">
    <source>
        <dbReference type="ARBA" id="ARBA00023002"/>
    </source>
</evidence>
<sequence length="238" mass="25478">MSRSLNRLSLCAAAIGALAISALSIAPSRAAEDAVIIPAPTTDVQAADGIQTAVIAGGCFWGVQGVFQHTAGVVNAVSGYAGGSKATANYTLVSSGATGHAEVVEIKYDPKKISYGKILQIFFSVVHDPTQLNRQGPDSGTQYRSAIFTTSDQQKKVAEAYIAQLNAAKVYRKPIVTRIGPLEAFYPAEAYHQDYLTLHPNQPYIAYNDIPKVENLKKIFAENYIEKPTLVSSAKVTN</sequence>
<comment type="catalytic activity">
    <reaction evidence="3 4">
        <text>[thioredoxin]-disulfide + L-methionine + H2O = L-methionine (S)-S-oxide + [thioredoxin]-dithiol</text>
        <dbReference type="Rhea" id="RHEA:19993"/>
        <dbReference type="Rhea" id="RHEA-COMP:10698"/>
        <dbReference type="Rhea" id="RHEA-COMP:10700"/>
        <dbReference type="ChEBI" id="CHEBI:15377"/>
        <dbReference type="ChEBI" id="CHEBI:29950"/>
        <dbReference type="ChEBI" id="CHEBI:50058"/>
        <dbReference type="ChEBI" id="CHEBI:57844"/>
        <dbReference type="ChEBI" id="CHEBI:58772"/>
        <dbReference type="EC" id="1.8.4.11"/>
    </reaction>
</comment>
<dbReference type="InterPro" id="IPR002569">
    <property type="entry name" value="Met_Sox_Rdtase_MsrA_dom"/>
</dbReference>
<comment type="similarity">
    <text evidence="4">Belongs to the MsrA Met sulfoxide reductase family.</text>
</comment>
<feature type="domain" description="Peptide methionine sulphoxide reductase MsrA" evidence="6">
    <location>
        <begin position="52"/>
        <end position="204"/>
    </location>
</feature>
<dbReference type="RefSeq" id="WP_215621129.1">
    <property type="nucleotide sequence ID" value="NZ_CP076134.1"/>
</dbReference>
<reference evidence="7" key="1">
    <citation type="submission" date="2021-06" db="EMBL/GenBank/DDBJ databases">
        <title>Bradyrhizobium sp. S2-20-1 Genome sequencing.</title>
        <authorList>
            <person name="Jin L."/>
        </authorList>
    </citation>
    <scope>NUCLEOTIDE SEQUENCE</scope>
    <source>
        <strain evidence="7">S2-20-1</strain>
    </source>
</reference>
<evidence type="ECO:0000256" key="5">
    <source>
        <dbReference type="SAM" id="SignalP"/>
    </source>
</evidence>
<dbReference type="HAMAP" id="MF_01401">
    <property type="entry name" value="MsrA"/>
    <property type="match status" value="1"/>
</dbReference>
<name>A0A975NCI8_9BRAD</name>
<dbReference type="EC" id="1.8.4.11" evidence="4"/>
<dbReference type="NCBIfam" id="TIGR00401">
    <property type="entry name" value="msrA"/>
    <property type="match status" value="1"/>
</dbReference>
<keyword evidence="5" id="KW-0732">Signal</keyword>
<organism evidence="7 8">
    <name type="scientific">Bradyrhizobium sediminis</name>
    <dbReference type="NCBI Taxonomy" id="2840469"/>
    <lineage>
        <taxon>Bacteria</taxon>
        <taxon>Pseudomonadati</taxon>
        <taxon>Pseudomonadota</taxon>
        <taxon>Alphaproteobacteria</taxon>
        <taxon>Hyphomicrobiales</taxon>
        <taxon>Nitrobacteraceae</taxon>
        <taxon>Bradyrhizobium</taxon>
    </lineage>
</organism>
<dbReference type="PANTHER" id="PTHR43774:SF1">
    <property type="entry name" value="PEPTIDE METHIONINE SULFOXIDE REDUCTASE MSRA 2"/>
    <property type="match status" value="1"/>
</dbReference>
<evidence type="ECO:0000313" key="7">
    <source>
        <dbReference type="EMBL" id="QWG12305.1"/>
    </source>
</evidence>
<evidence type="ECO:0000259" key="6">
    <source>
        <dbReference type="Pfam" id="PF01625"/>
    </source>
</evidence>
<proteinExistence type="inferred from homology"/>
<dbReference type="EMBL" id="CP076134">
    <property type="protein sequence ID" value="QWG12305.1"/>
    <property type="molecule type" value="Genomic_DNA"/>
</dbReference>
<comment type="catalytic activity">
    <reaction evidence="2 4">
        <text>L-methionyl-[protein] + [thioredoxin]-disulfide + H2O = L-methionyl-(S)-S-oxide-[protein] + [thioredoxin]-dithiol</text>
        <dbReference type="Rhea" id="RHEA:14217"/>
        <dbReference type="Rhea" id="RHEA-COMP:10698"/>
        <dbReference type="Rhea" id="RHEA-COMP:10700"/>
        <dbReference type="Rhea" id="RHEA-COMP:12313"/>
        <dbReference type="Rhea" id="RHEA-COMP:12315"/>
        <dbReference type="ChEBI" id="CHEBI:15377"/>
        <dbReference type="ChEBI" id="CHEBI:16044"/>
        <dbReference type="ChEBI" id="CHEBI:29950"/>
        <dbReference type="ChEBI" id="CHEBI:44120"/>
        <dbReference type="ChEBI" id="CHEBI:50058"/>
        <dbReference type="EC" id="1.8.4.11"/>
    </reaction>
</comment>
<dbReference type="InterPro" id="IPR036509">
    <property type="entry name" value="Met_Sox_Rdtase_MsrA_sf"/>
</dbReference>
<keyword evidence="1 4" id="KW-0560">Oxidoreductase</keyword>
<feature type="signal peptide" evidence="5">
    <location>
        <begin position="1"/>
        <end position="30"/>
    </location>
</feature>
<dbReference type="Pfam" id="PF01625">
    <property type="entry name" value="PMSR"/>
    <property type="match status" value="1"/>
</dbReference>
<dbReference type="AlphaFoldDB" id="A0A975NCI8"/>
<dbReference type="PANTHER" id="PTHR43774">
    <property type="entry name" value="PEPTIDE METHIONINE SULFOXIDE REDUCTASE"/>
    <property type="match status" value="1"/>
</dbReference>
<dbReference type="GO" id="GO:0008113">
    <property type="term" value="F:peptide-methionine (S)-S-oxide reductase activity"/>
    <property type="evidence" value="ECO:0007669"/>
    <property type="project" value="UniProtKB-UniRule"/>
</dbReference>
<comment type="function">
    <text evidence="4">Has an important function as a repair enzyme for proteins that have been inactivated by oxidation. Catalyzes the reversible oxidation-reduction of methionine sulfoxide in proteins to methionine.</text>
</comment>
<protein>
    <recommendedName>
        <fullName evidence="4">Peptide methionine sulfoxide reductase MsrA</fullName>
        <shortName evidence="4">Protein-methionine-S-oxide reductase</shortName>
        <ecNumber evidence="4">1.8.4.11</ecNumber>
    </recommendedName>
    <alternativeName>
        <fullName evidence="4">Peptide-methionine (S)-S-oxide reductase</fullName>
        <shortName evidence="4">Peptide Met(O) reductase</shortName>
    </alternativeName>
</protein>
<dbReference type="SUPFAM" id="SSF55068">
    <property type="entry name" value="Peptide methionine sulfoxide reductase"/>
    <property type="match status" value="1"/>
</dbReference>
<feature type="active site" evidence="4">
    <location>
        <position position="59"/>
    </location>
</feature>
<feature type="chain" id="PRO_5037731689" description="Peptide methionine sulfoxide reductase MsrA" evidence="5">
    <location>
        <begin position="31"/>
        <end position="238"/>
    </location>
</feature>
<evidence type="ECO:0000313" key="8">
    <source>
        <dbReference type="Proteomes" id="UP000680839"/>
    </source>
</evidence>
<evidence type="ECO:0000256" key="2">
    <source>
        <dbReference type="ARBA" id="ARBA00047806"/>
    </source>
</evidence>
<evidence type="ECO:0000256" key="4">
    <source>
        <dbReference type="HAMAP-Rule" id="MF_01401"/>
    </source>
</evidence>